<name>A0ABS6VRX0_9GAMM</name>
<dbReference type="EMBL" id="JAHWDQ010000002">
    <property type="protein sequence ID" value="MBW2941067.1"/>
    <property type="molecule type" value="Genomic_DNA"/>
</dbReference>
<comment type="similarity">
    <text evidence="1">Belongs to the DprA/Smf family.</text>
</comment>
<organism evidence="4 5">
    <name type="scientific">Zhongshania aquimaris</name>
    <dbReference type="NCBI Taxonomy" id="2857107"/>
    <lineage>
        <taxon>Bacteria</taxon>
        <taxon>Pseudomonadati</taxon>
        <taxon>Pseudomonadota</taxon>
        <taxon>Gammaproteobacteria</taxon>
        <taxon>Cellvibrionales</taxon>
        <taxon>Spongiibacteraceae</taxon>
        <taxon>Zhongshania</taxon>
    </lineage>
</organism>
<evidence type="ECO:0000313" key="5">
    <source>
        <dbReference type="Proteomes" id="UP001166291"/>
    </source>
</evidence>
<reference evidence="4" key="1">
    <citation type="submission" date="2021-07" db="EMBL/GenBank/DDBJ databases">
        <title>Zhongshania sp. CAU 1632 isolated from seawater.</title>
        <authorList>
            <person name="Kim W."/>
        </authorList>
    </citation>
    <scope>NUCLEOTIDE SEQUENCE</scope>
    <source>
        <strain evidence="4">CAU 1632</strain>
    </source>
</reference>
<proteinExistence type="inferred from homology"/>
<protein>
    <submittedName>
        <fullName evidence="4">DNA-processing protein DprA</fullName>
    </submittedName>
</protein>
<comment type="caution">
    <text evidence="4">The sequence shown here is derived from an EMBL/GenBank/DDBJ whole genome shotgun (WGS) entry which is preliminary data.</text>
</comment>
<dbReference type="PANTHER" id="PTHR43022:SF1">
    <property type="entry name" value="PROTEIN SMF"/>
    <property type="match status" value="1"/>
</dbReference>
<dbReference type="Pfam" id="PF02481">
    <property type="entry name" value="DNA_processg_A"/>
    <property type="match status" value="1"/>
</dbReference>
<feature type="domain" description="Smf/DprA SLOG" evidence="2">
    <location>
        <begin position="79"/>
        <end position="287"/>
    </location>
</feature>
<dbReference type="InterPro" id="IPR057666">
    <property type="entry name" value="DrpA_SLOG"/>
</dbReference>
<dbReference type="NCBIfam" id="TIGR00732">
    <property type="entry name" value="dprA"/>
    <property type="match status" value="1"/>
</dbReference>
<feature type="domain" description="DprA winged helix" evidence="3">
    <location>
        <begin position="306"/>
        <end position="356"/>
    </location>
</feature>
<evidence type="ECO:0000259" key="2">
    <source>
        <dbReference type="Pfam" id="PF02481"/>
    </source>
</evidence>
<sequence>MEILARRWLQAQQILALAPANFRHVMTICETPQSIFELPKAMHEHLGISSSRRHRLQKQLLAPDHGAVDDTLNSANADVLCMHDDDYPALLKEIHDPPPLLYYRGRRELLSQVLFAVVGSRRPSRMGRADAQAFAGALGQAGFTVVSGLALGVDAAAHMGAIASPASTVAVLGTGVDHCYPRSNAALYQQIGIEGLLLSELPLGSPPLRHQFPRRNRLISGMSLGVLVVEAARHSGSLITARQALEQNREVFAIPGSIHNPASRGCNALIKQGAKLVETLADIVEEFSAWTSVAAAEPAAGKHPGPCLHSQVYDALGYEPLSLDELVQHSGLGVTELLADLSDLEVEGWVEQLHGGWQRCR</sequence>
<evidence type="ECO:0000259" key="3">
    <source>
        <dbReference type="Pfam" id="PF17782"/>
    </source>
</evidence>
<keyword evidence="5" id="KW-1185">Reference proteome</keyword>
<dbReference type="RefSeq" id="WP_219043322.1">
    <property type="nucleotide sequence ID" value="NZ_JAHWDQ010000002.1"/>
</dbReference>
<dbReference type="InterPro" id="IPR041614">
    <property type="entry name" value="DprA_WH"/>
</dbReference>
<dbReference type="Proteomes" id="UP001166291">
    <property type="component" value="Unassembled WGS sequence"/>
</dbReference>
<dbReference type="InterPro" id="IPR003488">
    <property type="entry name" value="DprA"/>
</dbReference>
<dbReference type="Pfam" id="PF17782">
    <property type="entry name" value="WHD_DprA"/>
    <property type="match status" value="1"/>
</dbReference>
<evidence type="ECO:0000313" key="4">
    <source>
        <dbReference type="EMBL" id="MBW2941067.1"/>
    </source>
</evidence>
<evidence type="ECO:0000256" key="1">
    <source>
        <dbReference type="ARBA" id="ARBA00006525"/>
    </source>
</evidence>
<dbReference type="PANTHER" id="PTHR43022">
    <property type="entry name" value="PROTEIN SMF"/>
    <property type="match status" value="1"/>
</dbReference>
<accession>A0ABS6VRX0</accession>
<gene>
    <name evidence="4" type="primary">dprA</name>
    <name evidence="4" type="ORF">KXJ70_09780</name>
</gene>